<evidence type="ECO:0000313" key="3">
    <source>
        <dbReference type="Proteomes" id="UP000051952"/>
    </source>
</evidence>
<feature type="transmembrane region" description="Helical" evidence="1">
    <location>
        <begin position="18"/>
        <end position="44"/>
    </location>
</feature>
<dbReference type="EMBL" id="CYKH01001702">
    <property type="protein sequence ID" value="CUG89057.1"/>
    <property type="molecule type" value="Genomic_DNA"/>
</dbReference>
<organism evidence="2 3">
    <name type="scientific">Bodo saltans</name>
    <name type="common">Flagellated protozoan</name>
    <dbReference type="NCBI Taxonomy" id="75058"/>
    <lineage>
        <taxon>Eukaryota</taxon>
        <taxon>Discoba</taxon>
        <taxon>Euglenozoa</taxon>
        <taxon>Kinetoplastea</taxon>
        <taxon>Metakinetoplastina</taxon>
        <taxon>Eubodonida</taxon>
        <taxon>Bodonidae</taxon>
        <taxon>Bodo</taxon>
    </lineage>
</organism>
<feature type="transmembrane region" description="Helical" evidence="1">
    <location>
        <begin position="152"/>
        <end position="173"/>
    </location>
</feature>
<evidence type="ECO:0000313" key="2">
    <source>
        <dbReference type="EMBL" id="CUG89057.1"/>
    </source>
</evidence>
<proteinExistence type="predicted"/>
<accession>A0A0S4JCF6</accession>
<dbReference type="AlphaFoldDB" id="A0A0S4JCF6"/>
<feature type="non-terminal residue" evidence="2">
    <location>
        <position position="1"/>
    </location>
</feature>
<keyword evidence="1 2" id="KW-0812">Transmembrane</keyword>
<dbReference type="Proteomes" id="UP000051952">
    <property type="component" value="Unassembled WGS sequence"/>
</dbReference>
<feature type="transmembrane region" description="Helical" evidence="1">
    <location>
        <begin position="118"/>
        <end position="140"/>
    </location>
</feature>
<evidence type="ECO:0000256" key="1">
    <source>
        <dbReference type="SAM" id="Phobius"/>
    </source>
</evidence>
<keyword evidence="1" id="KW-0472">Membrane</keyword>
<gene>
    <name evidence="2" type="ORF">BSAL_19070</name>
</gene>
<keyword evidence="1" id="KW-1133">Transmembrane helix</keyword>
<protein>
    <submittedName>
        <fullName evidence="2">Transmembrane protein, putative</fullName>
    </submittedName>
</protein>
<reference evidence="3" key="1">
    <citation type="submission" date="2015-09" db="EMBL/GenBank/DDBJ databases">
        <authorList>
            <consortium name="Pathogen Informatics"/>
        </authorList>
    </citation>
    <scope>NUCLEOTIDE SEQUENCE [LARGE SCALE GENOMIC DNA]</scope>
    <source>
        <strain evidence="3">Lake Konstanz</strain>
    </source>
</reference>
<sequence length="224" mass="23999">DGAVGACMALLVSSERTLRSVVCGVMMLVVWVAYPAYCCCVVLVRGRCGGVFVLRSDAVREKRSTELNALREAVDFATEPTHEWVAARVAGPREREHAILLLRHMEPVFEAYVGRREWYFAVEWAFAMLSGGVLGAAEAVASNSGANACVAAQWGVGCAVGLSALQLVMCLWLRPFAVRLELWMALLLGGLELVGNALSLGDETAAAGVVVSVSAYLELVSSKY</sequence>
<keyword evidence="3" id="KW-1185">Reference proteome</keyword>
<dbReference type="VEuPathDB" id="TriTrypDB:BSAL_19070"/>
<name>A0A0S4JCF6_BODSA</name>